<feature type="transmembrane region" description="Helical" evidence="2">
    <location>
        <begin position="955"/>
        <end position="977"/>
    </location>
</feature>
<dbReference type="PRINTS" id="PR00702">
    <property type="entry name" value="ACRIFLAVINRP"/>
</dbReference>
<dbReference type="InterPro" id="IPR001036">
    <property type="entry name" value="Acrflvin-R"/>
</dbReference>
<keyword evidence="4" id="KW-1185">Reference proteome</keyword>
<dbReference type="SUPFAM" id="SSF82714">
    <property type="entry name" value="Multidrug efflux transporter AcrB TolC docking domain, DN and DC subdomains"/>
    <property type="match status" value="2"/>
</dbReference>
<protein>
    <submittedName>
        <fullName evidence="3">Multidrug efflux pump subunit AcrB</fullName>
    </submittedName>
</protein>
<dbReference type="Gene3D" id="3.30.70.1430">
    <property type="entry name" value="Multidrug efflux transporter AcrB pore domain"/>
    <property type="match status" value="2"/>
</dbReference>
<gene>
    <name evidence="3" type="ORF">DFQ59_10261</name>
</gene>
<dbReference type="GO" id="GO:0005886">
    <property type="term" value="C:plasma membrane"/>
    <property type="evidence" value="ECO:0007669"/>
    <property type="project" value="TreeGrafter"/>
</dbReference>
<proteinExistence type="predicted"/>
<feature type="transmembrane region" description="Helical" evidence="2">
    <location>
        <begin position="501"/>
        <end position="525"/>
    </location>
</feature>
<feature type="transmembrane region" description="Helical" evidence="2">
    <location>
        <begin position="396"/>
        <end position="415"/>
    </location>
</feature>
<dbReference type="Pfam" id="PF00873">
    <property type="entry name" value="ACR_tran"/>
    <property type="match status" value="2"/>
</dbReference>
<dbReference type="SUPFAM" id="SSF82693">
    <property type="entry name" value="Multidrug efflux transporter AcrB pore domain, PN1, PN2, PC1 and PC2 subdomains"/>
    <property type="match status" value="3"/>
</dbReference>
<dbReference type="Proteomes" id="UP000252707">
    <property type="component" value="Unassembled WGS sequence"/>
</dbReference>
<feature type="transmembrane region" description="Helical" evidence="2">
    <location>
        <begin position="1132"/>
        <end position="1155"/>
    </location>
</feature>
<dbReference type="EMBL" id="QPJY01000002">
    <property type="protein sequence ID" value="RCX31714.1"/>
    <property type="molecule type" value="Genomic_DNA"/>
</dbReference>
<reference evidence="3 4" key="1">
    <citation type="submission" date="2018-07" db="EMBL/GenBank/DDBJ databases">
        <title>Genomic Encyclopedia of Type Strains, Phase IV (KMG-IV): sequencing the most valuable type-strain genomes for metagenomic binning, comparative biology and taxonomic classification.</title>
        <authorList>
            <person name="Goeker M."/>
        </authorList>
    </citation>
    <scope>NUCLEOTIDE SEQUENCE [LARGE SCALE GENOMIC DNA]</scope>
    <source>
        <strain evidence="3 4">DSM 26407</strain>
    </source>
</reference>
<dbReference type="PANTHER" id="PTHR32063:SF16">
    <property type="entry name" value="CATION EFFLUX SYSTEM (ACRB_ACRD_ACRF FAMILY)"/>
    <property type="match status" value="1"/>
</dbReference>
<feature type="transmembrane region" description="Helical" evidence="2">
    <location>
        <begin position="1059"/>
        <end position="1079"/>
    </location>
</feature>
<dbReference type="Gene3D" id="1.20.1640.10">
    <property type="entry name" value="Multidrug efflux transporter AcrB transmembrane domain"/>
    <property type="match status" value="2"/>
</dbReference>
<dbReference type="Gene3D" id="3.30.2090.10">
    <property type="entry name" value="Multidrug efflux transporter AcrB TolC docking domain, DN and DC subdomains"/>
    <property type="match status" value="2"/>
</dbReference>
<feature type="transmembrane region" description="Helical" evidence="2">
    <location>
        <begin position="40"/>
        <end position="58"/>
    </location>
</feature>
<evidence type="ECO:0000256" key="1">
    <source>
        <dbReference type="SAM" id="MobiDB-lite"/>
    </source>
</evidence>
<dbReference type="InterPro" id="IPR027463">
    <property type="entry name" value="AcrB_DN_DC_subdom"/>
</dbReference>
<evidence type="ECO:0000256" key="2">
    <source>
        <dbReference type="SAM" id="Phobius"/>
    </source>
</evidence>
<feature type="transmembrane region" description="Helical" evidence="2">
    <location>
        <begin position="469"/>
        <end position="489"/>
    </location>
</feature>
<dbReference type="PANTHER" id="PTHR32063">
    <property type="match status" value="1"/>
</dbReference>
<feature type="compositionally biased region" description="Low complexity" evidence="1">
    <location>
        <begin position="1172"/>
        <end position="1214"/>
    </location>
</feature>
<dbReference type="RefSeq" id="WP_114278568.1">
    <property type="nucleotide sequence ID" value="NZ_QPJY01000002.1"/>
</dbReference>
<feature type="region of interest" description="Disordered" evidence="1">
    <location>
        <begin position="1159"/>
        <end position="1249"/>
    </location>
</feature>
<dbReference type="OrthoDB" id="9758297at2"/>
<name>A0A369CIN2_9GAMM</name>
<keyword evidence="2" id="KW-1133">Transmembrane helix</keyword>
<dbReference type="Gene3D" id="3.30.70.1440">
    <property type="entry name" value="Multidrug efflux transporter AcrB pore domain"/>
    <property type="match status" value="1"/>
</dbReference>
<sequence>MSDPQQTPPGNGVVGCDRRDEQADLGTAGKIARMFISTPVTPMLMIATLCIGILGLLFTPRQEDPQISVPMIDIFVSYPGASIHQVESMVTEPLERLMSELPGVRHVYSATGRGQALVTVRFRVGEEMGASIVKVHDKLQSNLDRIPPDVQMPLVKPVGVDDVPVVAVTLWSAEVDDTQLRTLALDVLQSLGEVPNTGKGFVAGGRADQVRVEVSLERLAGFGISPQQVAGTIRTANSERNAGTMEAGNTVFNVYAGAFLRTAQDITELVVGSRAGQPIYVHDVADVRYVSEDAQQMSTFFTGPAWTGGERASGEAAVTIAIAKKEGTNGVTVSKAILAKLERLKGTLIPANVNITITRDYGRTANDKVNELLGAMFEAAVIVAVLCLVGLGFRAALVVIMVIPIVILVTVWWAWVVDYTIDRVSLFALIFAIGILVDDATVVVENMFRRWLEEGNTSIAVGVDAVREVGNPTILATFTIIAALLPMGWVSGLMGPYMRPIPVLGSSAMFFSLVAAFIFTPWLALQMRPRMEALGRAERREEKTRQIVSRLYRPLIEPLIRSRTLGIGFLISIILLTVGLCMLFYTRTITVKMLPFDNKPEFSVVVNLPEGTAMPVTANVVRQLAVKSLEIPEVTAVVTYAGTSQPFNFNGMVRHYYLRRNPWEGDLLVMLEDKLERERGSHAIAVAARELLTPLAEQLGARVAVVEMPPGPPVLQTVVAEVYGPDDATRRQFAHDLTQIFAEVENIVDVDNYMPEPYRLWRFEVDTQKAVRRGISVNTITDNLDMVMGGYRLGDVKRGNVQEPTYIVLQTSLAERSQISQLSNIPIPAEDGRLVPLAELGRFVQEWEQPLVYHKDLRPMEYVVGEMEGRLGAPIYGMLAVEDRLEGYTAPDGVQVTGMPGGLIGPPADDFVSGFEWTGEWTVTYETFRDMGIAFMAALLLIYGLIVWEFRNFTLAGLIMSPIPLTLIGIIPGHLLMGAEFTATSMIGMIALGGIIVRQSILIVEFVKIEVEKGLSVREAAVRGAEIRMRPIFITSLTLMAGAWAIIFDPIFQGMAVSLLFGAGVATLMAVVVVPLGCISARRQFYLVQTDAGDIVLSPEYGVREQHPDTAEAEPVRRPALWRRLWGITARILGWTYYGVRAVVILLAQGLSAMLQRRREAQAENGDPPTPQAASAVDDPPPAEDAASPGAGAAAGRSPGTAKAEQAEAGAARKTPPPPTARAKAKTARTKSGAGKGRRGIRADKKPTK</sequence>
<dbReference type="SUPFAM" id="SSF82866">
    <property type="entry name" value="Multidrug efflux transporter AcrB transmembrane domain"/>
    <property type="match status" value="2"/>
</dbReference>
<accession>A0A369CIN2</accession>
<dbReference type="AlphaFoldDB" id="A0A369CIN2"/>
<feature type="transmembrane region" description="Helical" evidence="2">
    <location>
        <begin position="1027"/>
        <end position="1047"/>
    </location>
</feature>
<feature type="transmembrane region" description="Helical" evidence="2">
    <location>
        <begin position="565"/>
        <end position="585"/>
    </location>
</feature>
<evidence type="ECO:0000313" key="4">
    <source>
        <dbReference type="Proteomes" id="UP000252707"/>
    </source>
</evidence>
<comment type="caution">
    <text evidence="3">The sequence shown here is derived from an EMBL/GenBank/DDBJ whole genome shotgun (WGS) entry which is preliminary data.</text>
</comment>
<dbReference type="Gene3D" id="3.30.70.1320">
    <property type="entry name" value="Multidrug efflux transporter AcrB pore domain like"/>
    <property type="match status" value="1"/>
</dbReference>
<evidence type="ECO:0000313" key="3">
    <source>
        <dbReference type="EMBL" id="RCX31714.1"/>
    </source>
</evidence>
<organism evidence="3 4">
    <name type="scientific">Thioalbus denitrificans</name>
    <dbReference type="NCBI Taxonomy" id="547122"/>
    <lineage>
        <taxon>Bacteria</taxon>
        <taxon>Pseudomonadati</taxon>
        <taxon>Pseudomonadota</taxon>
        <taxon>Gammaproteobacteria</taxon>
        <taxon>Chromatiales</taxon>
        <taxon>Ectothiorhodospiraceae</taxon>
        <taxon>Thioalbus</taxon>
    </lineage>
</organism>
<feature type="transmembrane region" description="Helical" evidence="2">
    <location>
        <begin position="372"/>
        <end position="391"/>
    </location>
</feature>
<feature type="transmembrane region" description="Helical" evidence="2">
    <location>
        <begin position="931"/>
        <end position="948"/>
    </location>
</feature>
<keyword evidence="2" id="KW-0812">Transmembrane</keyword>
<feature type="transmembrane region" description="Helical" evidence="2">
    <location>
        <begin position="427"/>
        <end position="448"/>
    </location>
</feature>
<dbReference type="GO" id="GO:0042910">
    <property type="term" value="F:xenobiotic transmembrane transporter activity"/>
    <property type="evidence" value="ECO:0007669"/>
    <property type="project" value="TreeGrafter"/>
</dbReference>
<keyword evidence="2" id="KW-0472">Membrane</keyword>